<gene>
    <name evidence="1" type="ORF">FWK35_00002059</name>
</gene>
<protein>
    <submittedName>
        <fullName evidence="1">Ribosome biogenesis protein TSR3 isoform X1</fullName>
    </submittedName>
</protein>
<dbReference type="OrthoDB" id="415068at2759"/>
<dbReference type="Proteomes" id="UP000478052">
    <property type="component" value="Unassembled WGS sequence"/>
</dbReference>
<keyword evidence="2" id="KW-1185">Reference proteome</keyword>
<proteinExistence type="predicted"/>
<dbReference type="EMBL" id="VUJU01000762">
    <property type="protein sequence ID" value="KAF0768486.1"/>
    <property type="molecule type" value="Genomic_DNA"/>
</dbReference>
<organism evidence="1 2">
    <name type="scientific">Aphis craccivora</name>
    <name type="common">Cowpea aphid</name>
    <dbReference type="NCBI Taxonomy" id="307492"/>
    <lineage>
        <taxon>Eukaryota</taxon>
        <taxon>Metazoa</taxon>
        <taxon>Ecdysozoa</taxon>
        <taxon>Arthropoda</taxon>
        <taxon>Hexapoda</taxon>
        <taxon>Insecta</taxon>
        <taxon>Pterygota</taxon>
        <taxon>Neoptera</taxon>
        <taxon>Paraneoptera</taxon>
        <taxon>Hemiptera</taxon>
        <taxon>Sternorrhyncha</taxon>
        <taxon>Aphidomorpha</taxon>
        <taxon>Aphidoidea</taxon>
        <taxon>Aphididae</taxon>
        <taxon>Aphidini</taxon>
        <taxon>Aphis</taxon>
        <taxon>Aphis</taxon>
    </lineage>
</organism>
<name>A0A6G0ZCS5_APHCR</name>
<evidence type="ECO:0000313" key="2">
    <source>
        <dbReference type="Proteomes" id="UP000478052"/>
    </source>
</evidence>
<dbReference type="AlphaFoldDB" id="A0A6G0ZCS5"/>
<evidence type="ECO:0000313" key="1">
    <source>
        <dbReference type="EMBL" id="KAF0768486.1"/>
    </source>
</evidence>
<sequence>MLSHFCSSAKSANTKIIQAFQVICLRMIGNASWYVTNIALHNNLKVTTIR</sequence>
<comment type="caution">
    <text evidence="1">The sequence shown here is derived from an EMBL/GenBank/DDBJ whole genome shotgun (WGS) entry which is preliminary data.</text>
</comment>
<accession>A0A6G0ZCS5</accession>
<reference evidence="1 2" key="1">
    <citation type="submission" date="2019-08" db="EMBL/GenBank/DDBJ databases">
        <title>Whole genome of Aphis craccivora.</title>
        <authorList>
            <person name="Voronova N.V."/>
            <person name="Shulinski R.S."/>
            <person name="Bandarenka Y.V."/>
            <person name="Zhorov D.G."/>
            <person name="Warner D."/>
        </authorList>
    </citation>
    <scope>NUCLEOTIDE SEQUENCE [LARGE SCALE GENOMIC DNA]</scope>
    <source>
        <strain evidence="1">180601</strain>
        <tissue evidence="1">Whole Body</tissue>
    </source>
</reference>